<dbReference type="PANTHER" id="PTHR30055">
    <property type="entry name" value="HTH-TYPE TRANSCRIPTIONAL REGULATOR RUTR"/>
    <property type="match status" value="1"/>
</dbReference>
<dbReference type="SUPFAM" id="SSF48498">
    <property type="entry name" value="Tetracyclin repressor-like, C-terminal domain"/>
    <property type="match status" value="1"/>
</dbReference>
<dbReference type="AlphaFoldDB" id="A0A543N7M5"/>
<proteinExistence type="predicted"/>
<dbReference type="InterPro" id="IPR009057">
    <property type="entry name" value="Homeodomain-like_sf"/>
</dbReference>
<dbReference type="Gene3D" id="1.10.357.10">
    <property type="entry name" value="Tetracycline Repressor, domain 2"/>
    <property type="match status" value="1"/>
</dbReference>
<dbReference type="RefSeq" id="WP_211352002.1">
    <property type="nucleotide sequence ID" value="NZ_VFQC01000003.1"/>
</dbReference>
<dbReference type="InterPro" id="IPR001647">
    <property type="entry name" value="HTH_TetR"/>
</dbReference>
<keyword evidence="2 4" id="KW-0238">DNA-binding</keyword>
<keyword evidence="8" id="KW-1185">Reference proteome</keyword>
<dbReference type="InterPro" id="IPR036271">
    <property type="entry name" value="Tet_transcr_reg_TetR-rel_C_sf"/>
</dbReference>
<sequence length="223" mass="23533">MPYHKTESGPRPPGRPRDAGRESEILSVVLSLLSESGIEGVTFEEVARRAQASKRTLYRRWATRQEMVVAAIKAGPASGNRPDPIDTGSLRGDLLALLARLESTMEAGSPVSLTILQAGLRDPELCQHIEESAGPTGARLTDSVLRAAIDRGELPASADPFAYEEVAAAVLVIRKLNGLATDEAYRAALVDSVLIPALRSGIGAGQHGIFSGSPTPAAPTPHQ</sequence>
<dbReference type="EMBL" id="VFQC01000003">
    <property type="protein sequence ID" value="TQN27832.1"/>
    <property type="molecule type" value="Genomic_DNA"/>
</dbReference>
<reference evidence="7 8" key="1">
    <citation type="submission" date="2019-06" db="EMBL/GenBank/DDBJ databases">
        <title>Sequencing the genomes of 1000 actinobacteria strains.</title>
        <authorList>
            <person name="Klenk H.-P."/>
        </authorList>
    </citation>
    <scope>NUCLEOTIDE SEQUENCE [LARGE SCALE GENOMIC DNA]</scope>
    <source>
        <strain evidence="7 8">DSM 45015</strain>
    </source>
</reference>
<evidence type="ECO:0000256" key="1">
    <source>
        <dbReference type="ARBA" id="ARBA00023015"/>
    </source>
</evidence>
<dbReference type="Pfam" id="PF16859">
    <property type="entry name" value="TetR_C_11"/>
    <property type="match status" value="1"/>
</dbReference>
<dbReference type="InterPro" id="IPR050109">
    <property type="entry name" value="HTH-type_TetR-like_transc_reg"/>
</dbReference>
<evidence type="ECO:0000256" key="4">
    <source>
        <dbReference type="PROSITE-ProRule" id="PRU00335"/>
    </source>
</evidence>
<protein>
    <submittedName>
        <fullName evidence="7">TetR family transcriptional regulator</fullName>
    </submittedName>
</protein>
<evidence type="ECO:0000313" key="8">
    <source>
        <dbReference type="Proteomes" id="UP000317422"/>
    </source>
</evidence>
<accession>A0A543N7M5</accession>
<comment type="caution">
    <text evidence="7">The sequence shown here is derived from an EMBL/GenBank/DDBJ whole genome shotgun (WGS) entry which is preliminary data.</text>
</comment>
<dbReference type="Gene3D" id="1.10.10.60">
    <property type="entry name" value="Homeodomain-like"/>
    <property type="match status" value="1"/>
</dbReference>
<dbReference type="Proteomes" id="UP000317422">
    <property type="component" value="Unassembled WGS sequence"/>
</dbReference>
<dbReference type="PROSITE" id="PS50977">
    <property type="entry name" value="HTH_TETR_2"/>
    <property type="match status" value="1"/>
</dbReference>
<evidence type="ECO:0000256" key="2">
    <source>
        <dbReference type="ARBA" id="ARBA00023125"/>
    </source>
</evidence>
<keyword evidence="3" id="KW-0804">Transcription</keyword>
<dbReference type="GO" id="GO:0000976">
    <property type="term" value="F:transcription cis-regulatory region binding"/>
    <property type="evidence" value="ECO:0007669"/>
    <property type="project" value="TreeGrafter"/>
</dbReference>
<organism evidence="7 8">
    <name type="scientific">Haloactinospora alba</name>
    <dbReference type="NCBI Taxonomy" id="405555"/>
    <lineage>
        <taxon>Bacteria</taxon>
        <taxon>Bacillati</taxon>
        <taxon>Actinomycetota</taxon>
        <taxon>Actinomycetes</taxon>
        <taxon>Streptosporangiales</taxon>
        <taxon>Nocardiopsidaceae</taxon>
        <taxon>Haloactinospora</taxon>
    </lineage>
</organism>
<gene>
    <name evidence="7" type="ORF">FHX37_4562</name>
</gene>
<evidence type="ECO:0000313" key="7">
    <source>
        <dbReference type="EMBL" id="TQN27832.1"/>
    </source>
</evidence>
<dbReference type="PANTHER" id="PTHR30055:SF148">
    <property type="entry name" value="TETR-FAMILY TRANSCRIPTIONAL REGULATOR"/>
    <property type="match status" value="1"/>
</dbReference>
<dbReference type="SUPFAM" id="SSF46689">
    <property type="entry name" value="Homeodomain-like"/>
    <property type="match status" value="1"/>
</dbReference>
<feature type="DNA-binding region" description="H-T-H motif" evidence="4">
    <location>
        <begin position="42"/>
        <end position="61"/>
    </location>
</feature>
<dbReference type="Pfam" id="PF00440">
    <property type="entry name" value="TetR_N"/>
    <property type="match status" value="1"/>
</dbReference>
<feature type="region of interest" description="Disordered" evidence="5">
    <location>
        <begin position="1"/>
        <end position="21"/>
    </location>
</feature>
<evidence type="ECO:0000259" key="6">
    <source>
        <dbReference type="PROSITE" id="PS50977"/>
    </source>
</evidence>
<evidence type="ECO:0000256" key="3">
    <source>
        <dbReference type="ARBA" id="ARBA00023163"/>
    </source>
</evidence>
<dbReference type="GO" id="GO:0003700">
    <property type="term" value="F:DNA-binding transcription factor activity"/>
    <property type="evidence" value="ECO:0007669"/>
    <property type="project" value="TreeGrafter"/>
</dbReference>
<feature type="domain" description="HTH tetR-type" evidence="6">
    <location>
        <begin position="19"/>
        <end position="79"/>
    </location>
</feature>
<dbReference type="InterPro" id="IPR011075">
    <property type="entry name" value="TetR_C"/>
</dbReference>
<name>A0A543N7M5_9ACTN</name>
<keyword evidence="1" id="KW-0805">Transcription regulation</keyword>
<evidence type="ECO:0000256" key="5">
    <source>
        <dbReference type="SAM" id="MobiDB-lite"/>
    </source>
</evidence>